<dbReference type="Proteomes" id="UP000315995">
    <property type="component" value="Chromosome"/>
</dbReference>
<dbReference type="RefSeq" id="WP_141197622.1">
    <property type="nucleotide sequence ID" value="NZ_CP041186.1"/>
</dbReference>
<keyword evidence="1" id="KW-0812">Transmembrane</keyword>
<dbReference type="AlphaFoldDB" id="A0A4Y6PSY7"/>
<dbReference type="EMBL" id="CP041186">
    <property type="protein sequence ID" value="QDG51137.1"/>
    <property type="molecule type" value="Genomic_DNA"/>
</dbReference>
<proteinExistence type="predicted"/>
<organism evidence="2 3">
    <name type="scientific">Persicimonas caeni</name>
    <dbReference type="NCBI Taxonomy" id="2292766"/>
    <lineage>
        <taxon>Bacteria</taxon>
        <taxon>Deltaproteobacteria</taxon>
        <taxon>Bradymonadales</taxon>
        <taxon>Bradymonadaceae</taxon>
        <taxon>Persicimonas</taxon>
    </lineage>
</organism>
<protein>
    <submittedName>
        <fullName evidence="2">Uncharacterized protein</fullName>
    </submittedName>
</protein>
<sequence length="98" mass="10897">MGSELRIDWREPDAVRQVRKASLTAQMGRSSARLVVGVIVLCAVAWAVHRLWYAHVDVPWLQIILPLRVEVCSLNALSVMVAWMAATTVIFLLVVSSV</sequence>
<feature type="transmembrane region" description="Helical" evidence="1">
    <location>
        <begin position="73"/>
        <end position="95"/>
    </location>
</feature>
<accession>A0A4Y6PSY7</accession>
<reference evidence="2 3" key="1">
    <citation type="submission" date="2019-06" db="EMBL/GenBank/DDBJ databases">
        <title>Persicimonas caeni gen. nov., sp. nov., a predatory bacterium isolated from solar saltern.</title>
        <authorList>
            <person name="Wang S."/>
        </authorList>
    </citation>
    <scope>NUCLEOTIDE SEQUENCE [LARGE SCALE GENOMIC DNA]</scope>
    <source>
        <strain evidence="2 3">YN101</strain>
    </source>
</reference>
<gene>
    <name evidence="2" type="ORF">FIV42_10435</name>
</gene>
<evidence type="ECO:0000313" key="2">
    <source>
        <dbReference type="EMBL" id="QDG51137.1"/>
    </source>
</evidence>
<feature type="transmembrane region" description="Helical" evidence="1">
    <location>
        <begin position="34"/>
        <end position="53"/>
    </location>
</feature>
<keyword evidence="1" id="KW-1133">Transmembrane helix</keyword>
<name>A0A4Y6PSY7_PERCE</name>
<evidence type="ECO:0000256" key="1">
    <source>
        <dbReference type="SAM" id="Phobius"/>
    </source>
</evidence>
<accession>A0A5B8Y576</accession>
<keyword evidence="1" id="KW-0472">Membrane</keyword>
<keyword evidence="3" id="KW-1185">Reference proteome</keyword>
<evidence type="ECO:0000313" key="3">
    <source>
        <dbReference type="Proteomes" id="UP000315995"/>
    </source>
</evidence>